<dbReference type="PANTHER" id="PTHR42648:SF18">
    <property type="entry name" value="RETROTRANSPOSON, UNCLASSIFIED-LIKE PROTEIN"/>
    <property type="match status" value="1"/>
</dbReference>
<evidence type="ECO:0000259" key="3">
    <source>
        <dbReference type="Pfam" id="PF25597"/>
    </source>
</evidence>
<feature type="signal peptide" evidence="2">
    <location>
        <begin position="1"/>
        <end position="17"/>
    </location>
</feature>
<dbReference type="AlphaFoldDB" id="A0A699HVF0"/>
<evidence type="ECO:0000313" key="4">
    <source>
        <dbReference type="EMBL" id="GEY82349.1"/>
    </source>
</evidence>
<accession>A0A699HVF0</accession>
<evidence type="ECO:0000256" key="2">
    <source>
        <dbReference type="SAM" id="SignalP"/>
    </source>
</evidence>
<reference evidence="4" key="1">
    <citation type="journal article" date="2019" name="Sci. Rep.">
        <title>Draft genome of Tanacetum cinerariifolium, the natural source of mosquito coil.</title>
        <authorList>
            <person name="Yamashiro T."/>
            <person name="Shiraishi A."/>
            <person name="Satake H."/>
            <person name="Nakayama K."/>
        </authorList>
    </citation>
    <scope>NUCLEOTIDE SEQUENCE</scope>
</reference>
<comment type="caution">
    <text evidence="4">The sequence shown here is derived from an EMBL/GenBank/DDBJ whole genome shotgun (WGS) entry which is preliminary data.</text>
</comment>
<protein>
    <recommendedName>
        <fullName evidence="3">Retroviral polymerase SH3-like domain-containing protein</fullName>
    </recommendedName>
</protein>
<name>A0A699HVF0_TANCI</name>
<gene>
    <name evidence="4" type="ORF">Tci_454323</name>
</gene>
<keyword evidence="2" id="KW-0732">Signal</keyword>
<sequence>MLSTTKVSLFFWAEAIATTCFTQNRSLVIPQREKTPYHIINGLKPSVKFFHIFGSLCYIVRDGENLNKMKEKCDACIFAGYSIQSRGYRVYNKRTILIVETIHVNFDELPFIVSDHVCLDPASQYPTTALEHGSLSPDPQSEENVPLSDETVTMSLNELDMLFSLMFIEYFNGASPVMSKSSIVSTADAYDKHHQSNTTSSTSSTVAADMT</sequence>
<dbReference type="EMBL" id="BKCJ010213104">
    <property type="protein sequence ID" value="GEY82349.1"/>
    <property type="molecule type" value="Genomic_DNA"/>
</dbReference>
<dbReference type="Pfam" id="PF25597">
    <property type="entry name" value="SH3_retrovirus"/>
    <property type="match status" value="1"/>
</dbReference>
<evidence type="ECO:0000256" key="1">
    <source>
        <dbReference type="SAM" id="MobiDB-lite"/>
    </source>
</evidence>
<feature type="chain" id="PRO_5025375832" description="Retroviral polymerase SH3-like domain-containing protein" evidence="2">
    <location>
        <begin position="18"/>
        <end position="211"/>
    </location>
</feature>
<proteinExistence type="predicted"/>
<organism evidence="4">
    <name type="scientific">Tanacetum cinerariifolium</name>
    <name type="common">Dalmatian daisy</name>
    <name type="synonym">Chrysanthemum cinerariifolium</name>
    <dbReference type="NCBI Taxonomy" id="118510"/>
    <lineage>
        <taxon>Eukaryota</taxon>
        <taxon>Viridiplantae</taxon>
        <taxon>Streptophyta</taxon>
        <taxon>Embryophyta</taxon>
        <taxon>Tracheophyta</taxon>
        <taxon>Spermatophyta</taxon>
        <taxon>Magnoliopsida</taxon>
        <taxon>eudicotyledons</taxon>
        <taxon>Gunneridae</taxon>
        <taxon>Pentapetalae</taxon>
        <taxon>asterids</taxon>
        <taxon>campanulids</taxon>
        <taxon>Asterales</taxon>
        <taxon>Asteraceae</taxon>
        <taxon>Asteroideae</taxon>
        <taxon>Anthemideae</taxon>
        <taxon>Anthemidinae</taxon>
        <taxon>Tanacetum</taxon>
    </lineage>
</organism>
<feature type="region of interest" description="Disordered" evidence="1">
    <location>
        <begin position="192"/>
        <end position="211"/>
    </location>
</feature>
<feature type="domain" description="Retroviral polymerase SH3-like" evidence="3">
    <location>
        <begin position="55"/>
        <end position="109"/>
    </location>
</feature>
<dbReference type="InterPro" id="IPR057670">
    <property type="entry name" value="SH3_retrovirus"/>
</dbReference>
<dbReference type="PANTHER" id="PTHR42648">
    <property type="entry name" value="TRANSPOSASE, PUTATIVE-RELATED"/>
    <property type="match status" value="1"/>
</dbReference>
<dbReference type="InterPro" id="IPR039537">
    <property type="entry name" value="Retrotran_Ty1/copia-like"/>
</dbReference>